<keyword evidence="1" id="KW-0675">Receptor</keyword>
<evidence type="ECO:0000313" key="2">
    <source>
        <dbReference type="Proteomes" id="UP000001883"/>
    </source>
</evidence>
<evidence type="ECO:0000313" key="1">
    <source>
        <dbReference type="EMBL" id="BAI64438.1"/>
    </source>
</evidence>
<dbReference type="AlphaFoldDB" id="D2NS12"/>
<organism evidence="1 2">
    <name type="scientific">Rothia mucilaginosa (strain DY-18)</name>
    <name type="common">Stomatococcus mucilaginosus</name>
    <dbReference type="NCBI Taxonomy" id="680646"/>
    <lineage>
        <taxon>Bacteria</taxon>
        <taxon>Bacillati</taxon>
        <taxon>Actinomycetota</taxon>
        <taxon>Actinomycetes</taxon>
        <taxon>Micrococcales</taxon>
        <taxon>Micrococcaceae</taxon>
        <taxon>Rothia</taxon>
    </lineage>
</organism>
<reference evidence="1 2" key="3">
    <citation type="journal article" date="2010" name="Sequencing">
        <title>Complete Genome Sequence of Rothia mucilaginosa DY-18: A Clinical Isolate with Dense Meshwork-Like Structures from a Persistent Apical Periodontitis Lesion.</title>
        <authorList>
            <person name="Yamane K."/>
            <person name="Nambu T."/>
            <person name="Yamanaka T."/>
            <person name="Mashimo C."/>
            <person name="Sugimori C."/>
            <person name="Leung K.-P."/>
            <person name="Fukushima H."/>
        </authorList>
    </citation>
    <scope>NUCLEOTIDE SEQUENCE [LARGE SCALE GENOMIC DNA]</scope>
    <source>
        <strain evidence="1 2">DY-18</strain>
    </source>
</reference>
<dbReference type="HOGENOM" id="CLU_640731_0_0_11"/>
<sequence>MCLILVTVAEQPGTQIRVAAGQLAKAHVFVIGVSQQGVTGPKVHGGNTNLAQASHIRPTVLGLGLLAHRLNQRCRQRSVQAGASRRGQVHKIQLVTGENLTHVGDSLIQGLIRGESVVHVHCRRIGNHVTGNATRNLHRIQTLTIVQALHRDGLRLVGGERCQRRCQCVNCVLAAPRTSRVGSKAAGAHEETHGAVAAALNGAVGRFKQHTEVCVGDELAVVANQACQPGEFAGDFFVVVEDVGQVVVGVLRGQFGGKLQLNRHAALHVGGAATVEHAVAVLFTHRGRHGTQRALNGGQGHGIQVTGKNNAGAFPLNAGQRRELGAGDNGVPVTGQVQVRAERQRHVHGISNRSFVTRNRLKIQQGTRQLGHRHVQIQGRCRNRVTFRSIRGNAHPSTLQVPRYTHPRPQLPYRAYETVLKGLSLPKL</sequence>
<name>D2NS12_ROTMD</name>
<dbReference type="Proteomes" id="UP000001883">
    <property type="component" value="Chromosome"/>
</dbReference>
<proteinExistence type="predicted"/>
<dbReference type="EMBL" id="AP011540">
    <property type="protein sequence ID" value="BAI64438.1"/>
    <property type="molecule type" value="Genomic_DNA"/>
</dbReference>
<dbReference type="STRING" id="680646.RMDY18_06060"/>
<reference evidence="1 2" key="2">
    <citation type="journal article" date="2010" name="J Osaka Dent Univ">
        <title>Isolation and identification of Rothia mucilaginosa from persistent apical periodontitis lesions.</title>
        <authorList>
            <person name="Yamane K."/>
            <person name="Yoshida M."/>
            <person name="Fujihira T."/>
            <person name="Baba T."/>
            <person name="Tsuji N."/>
            <person name="Hayashi H."/>
            <person name="Sugimori C."/>
            <person name="Yamanaka T."/>
            <person name="Mashimo C."/>
            <person name="Nambu T."/>
            <person name="Kawai H."/>
            <person name="Fukushima H."/>
        </authorList>
    </citation>
    <scope>NUCLEOTIDE SEQUENCE [LARGE SCALE GENOMIC DNA]</scope>
    <source>
        <strain evidence="1 2">DY-18</strain>
    </source>
</reference>
<accession>D2NS12</accession>
<gene>
    <name evidence="1" type="ordered locus">RMDY18_06060</name>
</gene>
<reference evidence="2" key="1">
    <citation type="submission" date="2009-07" db="EMBL/GenBank/DDBJ databases">
        <title>Complete genome sequence of Rothia mucilaginosa DJ.</title>
        <authorList>
            <person name="Yamane K."/>
            <person name="Nambu T."/>
            <person name="Mashimo C."/>
            <person name="Sugimori C."/>
            <person name="Yamanaka T."/>
            <person name="Leung K."/>
            <person name="Fukushima H."/>
        </authorList>
    </citation>
    <scope>NUCLEOTIDE SEQUENCE [LARGE SCALE GENOMIC DNA]</scope>
    <source>
        <strain evidence="2">DY-18</strain>
    </source>
</reference>
<keyword evidence="2" id="KW-1185">Reference proteome</keyword>
<protein>
    <submittedName>
        <fullName evidence="1">Outer membrane receptor protein</fullName>
    </submittedName>
</protein>
<dbReference type="KEGG" id="rmu:RMDY18_06060"/>